<protein>
    <submittedName>
        <fullName evidence="1">Uncharacterized protein</fullName>
    </submittedName>
</protein>
<evidence type="ECO:0000313" key="2">
    <source>
        <dbReference type="Proteomes" id="UP001142592"/>
    </source>
</evidence>
<evidence type="ECO:0000313" key="1">
    <source>
        <dbReference type="EMBL" id="MCX3267238.1"/>
    </source>
</evidence>
<dbReference type="Proteomes" id="UP001142592">
    <property type="component" value="Unassembled WGS sequence"/>
</dbReference>
<name>A0A9X3IC36_9SPHI</name>
<dbReference type="EMBL" id="JAPJUH010000007">
    <property type="protein sequence ID" value="MCX3267238.1"/>
    <property type="molecule type" value="Genomic_DNA"/>
</dbReference>
<reference evidence="1" key="1">
    <citation type="submission" date="2022-11" db="EMBL/GenBank/DDBJ databases">
        <authorList>
            <person name="Graham C."/>
            <person name="Newman J.D."/>
        </authorList>
    </citation>
    <scope>NUCLEOTIDE SEQUENCE</scope>
    <source>
        <strain evidence="1">DSM 19486</strain>
    </source>
</reference>
<keyword evidence="2" id="KW-1185">Reference proteome</keyword>
<dbReference type="AlphaFoldDB" id="A0A9X3IC36"/>
<organism evidence="1 2">
    <name type="scientific">Pedobacter agri</name>
    <dbReference type="NCBI Taxonomy" id="454586"/>
    <lineage>
        <taxon>Bacteria</taxon>
        <taxon>Pseudomonadati</taxon>
        <taxon>Bacteroidota</taxon>
        <taxon>Sphingobacteriia</taxon>
        <taxon>Sphingobacteriales</taxon>
        <taxon>Sphingobacteriaceae</taxon>
        <taxon>Pedobacter</taxon>
    </lineage>
</organism>
<proteinExistence type="predicted"/>
<accession>A0A9X3IC36</accession>
<gene>
    <name evidence="1" type="ORF">OQZ29_20925</name>
</gene>
<dbReference type="RefSeq" id="WP_010603533.1">
    <property type="nucleotide sequence ID" value="NZ_JAPJUH010000007.1"/>
</dbReference>
<comment type="caution">
    <text evidence="1">The sequence shown here is derived from an EMBL/GenBank/DDBJ whole genome shotgun (WGS) entry which is preliminary data.</text>
</comment>
<sequence>MSKDTIQEQFDRYLSLLEQIHTLGHEIDAAIDEVEINELMLKRKRSQTKMRTVVKNLVTSLSEMGTKYPIHNYLANQTTYIFALDNKLMLEYH</sequence>